<dbReference type="RefSeq" id="WP_132972131.1">
    <property type="nucleotide sequence ID" value="NZ_SMFX01000001.1"/>
</dbReference>
<dbReference type="PANTHER" id="PTHR43272">
    <property type="entry name" value="LONG-CHAIN-FATTY-ACID--COA LIGASE"/>
    <property type="match status" value="1"/>
</dbReference>
<dbReference type="OrthoDB" id="5296889at2"/>
<dbReference type="CDD" id="cd05907">
    <property type="entry name" value="VL_LC_FACS_like"/>
    <property type="match status" value="1"/>
</dbReference>
<name>A0A4R1HAE9_9GAMM</name>
<evidence type="ECO:0000313" key="5">
    <source>
        <dbReference type="Proteomes" id="UP000295707"/>
    </source>
</evidence>
<accession>A0A4R1HAE9</accession>
<dbReference type="GO" id="GO:0016020">
    <property type="term" value="C:membrane"/>
    <property type="evidence" value="ECO:0007669"/>
    <property type="project" value="TreeGrafter"/>
</dbReference>
<keyword evidence="1" id="KW-0547">Nucleotide-binding</keyword>
<protein>
    <submittedName>
        <fullName evidence="4">Long-chain acyl-CoA synthetase</fullName>
    </submittedName>
</protein>
<dbReference type="AlphaFoldDB" id="A0A4R1HAE9"/>
<evidence type="ECO:0000259" key="3">
    <source>
        <dbReference type="Pfam" id="PF00501"/>
    </source>
</evidence>
<dbReference type="EMBL" id="SMFX01000001">
    <property type="protein sequence ID" value="TCK18318.1"/>
    <property type="molecule type" value="Genomic_DNA"/>
</dbReference>
<dbReference type="Pfam" id="PF23562">
    <property type="entry name" value="AMP-binding_C_3"/>
    <property type="match status" value="1"/>
</dbReference>
<dbReference type="SUPFAM" id="SSF56801">
    <property type="entry name" value="Acetyl-CoA synthetase-like"/>
    <property type="match status" value="1"/>
</dbReference>
<organism evidence="4 5">
    <name type="scientific">Thiogranum longum</name>
    <dbReference type="NCBI Taxonomy" id="1537524"/>
    <lineage>
        <taxon>Bacteria</taxon>
        <taxon>Pseudomonadati</taxon>
        <taxon>Pseudomonadota</taxon>
        <taxon>Gammaproteobacteria</taxon>
        <taxon>Chromatiales</taxon>
        <taxon>Ectothiorhodospiraceae</taxon>
        <taxon>Thiogranum</taxon>
    </lineage>
</organism>
<keyword evidence="2" id="KW-0067">ATP-binding</keyword>
<dbReference type="InterPro" id="IPR020845">
    <property type="entry name" value="AMP-binding_CS"/>
</dbReference>
<dbReference type="Proteomes" id="UP000295707">
    <property type="component" value="Unassembled WGS sequence"/>
</dbReference>
<evidence type="ECO:0000313" key="4">
    <source>
        <dbReference type="EMBL" id="TCK18318.1"/>
    </source>
</evidence>
<sequence length="603" mass="67509">MNKNNESHLVTPEQAGTLSGLFFERVKRTPDALAYRYFDQECEEWKDISWSEAGQEAARWQAALASEDLQPGDRVAVLMQNCPQWVMYDQAALANGLVIVPLYTQDRAENVAYILQNAGVKVLLIGHQEHWDALQPVWDQLGFLNRIISLEHIDTSGHPDMRLLTAGEWLPDEAELVRVNWDKDALATIVYTSGTTGRPKGVMLSHYNILWNAYRSLQVVKRTPDELFLSFLPLSHTLERTAGYYLPMMLGAAVAYNRSIPQLGEDLLAVRPTLLISVPRIFERVYNKIHAGLEEKSPIARALFRMAVNVGWRRFEFRQGRAGWTPGLLLWPLLNKLVASKVMEKLGGRMRLAVVGGAPLPFDVARLFIGLGLPMIQGYGLTETSPVISVNPIENNDPRSVGCLLEDVEARIGEKDELLIRSPGLMLGYWANEKATREVIDDDGWLHTGDKARLENGQLYITGRLKEIIVLANGEKVPPADMEMAIVADPLFEQAMVIGDNRPYLTALLVLDPEQWKVFAGQLGVDPDSVDGCNSSRVSAAILERVAKQISAFPGYAKIHSVHCQLEPWTIEDGLITPTLKLKRDKVCETYAQQIEAMYKGHH</sequence>
<dbReference type="InterPro" id="IPR000873">
    <property type="entry name" value="AMP-dep_synth/lig_dom"/>
</dbReference>
<dbReference type="PROSITE" id="PS00455">
    <property type="entry name" value="AMP_BINDING"/>
    <property type="match status" value="1"/>
</dbReference>
<dbReference type="Gene3D" id="3.40.50.12780">
    <property type="entry name" value="N-terminal domain of ligase-like"/>
    <property type="match status" value="1"/>
</dbReference>
<evidence type="ECO:0000256" key="2">
    <source>
        <dbReference type="ARBA" id="ARBA00022840"/>
    </source>
</evidence>
<dbReference type="Pfam" id="PF00501">
    <property type="entry name" value="AMP-binding"/>
    <property type="match status" value="1"/>
</dbReference>
<feature type="domain" description="AMP-dependent synthetase/ligase" evidence="3">
    <location>
        <begin position="22"/>
        <end position="430"/>
    </location>
</feature>
<dbReference type="GO" id="GO:0005524">
    <property type="term" value="F:ATP binding"/>
    <property type="evidence" value="ECO:0007669"/>
    <property type="project" value="UniProtKB-KW"/>
</dbReference>
<comment type="caution">
    <text evidence="4">The sequence shown here is derived from an EMBL/GenBank/DDBJ whole genome shotgun (WGS) entry which is preliminary data.</text>
</comment>
<proteinExistence type="predicted"/>
<dbReference type="GO" id="GO:0004467">
    <property type="term" value="F:long-chain fatty acid-CoA ligase activity"/>
    <property type="evidence" value="ECO:0007669"/>
    <property type="project" value="TreeGrafter"/>
</dbReference>
<keyword evidence="5" id="KW-1185">Reference proteome</keyword>
<gene>
    <name evidence="4" type="ORF">DFR30_1596</name>
</gene>
<dbReference type="InterPro" id="IPR042099">
    <property type="entry name" value="ANL_N_sf"/>
</dbReference>
<dbReference type="PANTHER" id="PTHR43272:SF33">
    <property type="entry name" value="AMP-BINDING DOMAIN-CONTAINING PROTEIN-RELATED"/>
    <property type="match status" value="1"/>
</dbReference>
<reference evidence="4 5" key="1">
    <citation type="submission" date="2019-03" db="EMBL/GenBank/DDBJ databases">
        <title>Genomic Encyclopedia of Type Strains, Phase IV (KMG-IV): sequencing the most valuable type-strain genomes for metagenomic binning, comparative biology and taxonomic classification.</title>
        <authorList>
            <person name="Goeker M."/>
        </authorList>
    </citation>
    <scope>NUCLEOTIDE SEQUENCE [LARGE SCALE GENOMIC DNA]</scope>
    <source>
        <strain evidence="4 5">DSM 19610</strain>
    </source>
</reference>
<evidence type="ECO:0000256" key="1">
    <source>
        <dbReference type="ARBA" id="ARBA00022741"/>
    </source>
</evidence>